<dbReference type="PIRSF" id="PIRSF006232">
    <property type="entry name" value="Pirin"/>
    <property type="match status" value="1"/>
</dbReference>
<dbReference type="InterPro" id="IPR003829">
    <property type="entry name" value="Pirin_N_dom"/>
</dbReference>
<dbReference type="Proteomes" id="UP000194798">
    <property type="component" value="Unassembled WGS sequence"/>
</dbReference>
<protein>
    <submittedName>
        <fullName evidence="6">Quercetin 2,3-dioxygenase</fullName>
    </submittedName>
</protein>
<dbReference type="Gene3D" id="2.60.120.10">
    <property type="entry name" value="Jelly Rolls"/>
    <property type="match status" value="2"/>
</dbReference>
<evidence type="ECO:0000259" key="4">
    <source>
        <dbReference type="Pfam" id="PF02678"/>
    </source>
</evidence>
<evidence type="ECO:0000313" key="6">
    <source>
        <dbReference type="EMBL" id="OUD16250.1"/>
    </source>
</evidence>
<feature type="binding site" evidence="2">
    <location>
        <position position="59"/>
    </location>
    <ligand>
        <name>Fe cation</name>
        <dbReference type="ChEBI" id="CHEBI:24875"/>
    </ligand>
</feature>
<name>A0A251XDF5_9GAMM</name>
<evidence type="ECO:0000259" key="5">
    <source>
        <dbReference type="Pfam" id="PF17954"/>
    </source>
</evidence>
<feature type="binding site" evidence="2">
    <location>
        <position position="57"/>
    </location>
    <ligand>
        <name>Fe cation</name>
        <dbReference type="ChEBI" id="CHEBI:24875"/>
    </ligand>
</feature>
<dbReference type="InterPro" id="IPR041602">
    <property type="entry name" value="Quercetinase_C"/>
</dbReference>
<dbReference type="EMBL" id="MSLT01000001">
    <property type="protein sequence ID" value="OUD16250.1"/>
    <property type="molecule type" value="Genomic_DNA"/>
</dbReference>
<gene>
    <name evidence="6" type="ORF">TPSD3_00565</name>
</gene>
<dbReference type="SUPFAM" id="SSF51182">
    <property type="entry name" value="RmlC-like cupins"/>
    <property type="match status" value="1"/>
</dbReference>
<dbReference type="InterPro" id="IPR014710">
    <property type="entry name" value="RmlC-like_jellyroll"/>
</dbReference>
<dbReference type="PANTHER" id="PTHR43212:SF3">
    <property type="entry name" value="QUERCETIN 2,3-DIOXYGENASE"/>
    <property type="match status" value="1"/>
</dbReference>
<keyword evidence="6" id="KW-0560">Oxidoreductase</keyword>
<reference evidence="6 7" key="1">
    <citation type="submission" date="2016-12" db="EMBL/GenBank/DDBJ databases">
        <title>Thioflexothrix psekupsii D3 genome sequencing and assembly.</title>
        <authorList>
            <person name="Fomenkov A."/>
            <person name="Vincze T."/>
            <person name="Grabovich M."/>
            <person name="Anton B.P."/>
            <person name="Dubinina G."/>
            <person name="Orlova M."/>
            <person name="Belousova E."/>
            <person name="Roberts R.J."/>
        </authorList>
    </citation>
    <scope>NUCLEOTIDE SEQUENCE [LARGE SCALE GENOMIC DNA]</scope>
    <source>
        <strain evidence="6">D3</strain>
    </source>
</reference>
<dbReference type="InterPro" id="IPR012093">
    <property type="entry name" value="Pirin"/>
</dbReference>
<sequence>MLQRRLSADRGYFNYDWLETYHSFSFSNYYDPNYVQFGTLRVINEDKVSPNKGFSTHGHNDMEIVTYVLQGQLAHRDSMGNEKVIHAGEVQRMTAGTGITHSEYNASDRETVHLLQIWIKPNQLHLTPSYEQKSFAHLRQKTGQLHLIASIDKREESVLIHQDVSISLAYLKAAQKMTIPLSNDRRYYLHLITGKLAVNGSHLSTGDAFMIETETQLELTASAPCEIMLFDLA</sequence>
<proteinExistence type="inferred from homology"/>
<accession>A0A251XDF5</accession>
<dbReference type="GO" id="GO:0051213">
    <property type="term" value="F:dioxygenase activity"/>
    <property type="evidence" value="ECO:0007669"/>
    <property type="project" value="UniProtKB-KW"/>
</dbReference>
<keyword evidence="7" id="KW-1185">Reference proteome</keyword>
<comment type="similarity">
    <text evidence="1 3">Belongs to the pirin family.</text>
</comment>
<evidence type="ECO:0000256" key="2">
    <source>
        <dbReference type="PIRSR" id="PIRSR006232-1"/>
    </source>
</evidence>
<evidence type="ECO:0000313" key="7">
    <source>
        <dbReference type="Proteomes" id="UP000194798"/>
    </source>
</evidence>
<dbReference type="InterPro" id="IPR011051">
    <property type="entry name" value="RmlC_Cupin_sf"/>
</dbReference>
<feature type="domain" description="Quercetin 2,3-dioxygenase C-terminal cupin" evidence="5">
    <location>
        <begin position="147"/>
        <end position="232"/>
    </location>
</feature>
<keyword evidence="2" id="KW-0408">Iron</keyword>
<feature type="domain" description="Pirin N-terminal" evidence="4">
    <location>
        <begin position="12"/>
        <end position="119"/>
    </location>
</feature>
<organism evidence="6 7">
    <name type="scientific">Thioflexithrix psekupsensis</name>
    <dbReference type="NCBI Taxonomy" id="1570016"/>
    <lineage>
        <taxon>Bacteria</taxon>
        <taxon>Pseudomonadati</taxon>
        <taxon>Pseudomonadota</taxon>
        <taxon>Gammaproteobacteria</taxon>
        <taxon>Thiotrichales</taxon>
        <taxon>Thioflexithrix</taxon>
    </lineage>
</organism>
<dbReference type="RefSeq" id="WP_086486651.1">
    <property type="nucleotide sequence ID" value="NZ_MSLT01000001.1"/>
</dbReference>
<keyword evidence="2" id="KW-0479">Metal-binding</keyword>
<feature type="binding site" evidence="2">
    <location>
        <position position="101"/>
    </location>
    <ligand>
        <name>Fe cation</name>
        <dbReference type="ChEBI" id="CHEBI:24875"/>
    </ligand>
</feature>
<feature type="binding site" evidence="2">
    <location>
        <position position="103"/>
    </location>
    <ligand>
        <name>Fe cation</name>
        <dbReference type="ChEBI" id="CHEBI:24875"/>
    </ligand>
</feature>
<dbReference type="GO" id="GO:0046872">
    <property type="term" value="F:metal ion binding"/>
    <property type="evidence" value="ECO:0007669"/>
    <property type="project" value="UniProtKB-KW"/>
</dbReference>
<dbReference type="PANTHER" id="PTHR43212">
    <property type="entry name" value="QUERCETIN 2,3-DIOXYGENASE"/>
    <property type="match status" value="1"/>
</dbReference>
<dbReference type="OrthoDB" id="9780903at2"/>
<comment type="caution">
    <text evidence="6">The sequence shown here is derived from an EMBL/GenBank/DDBJ whole genome shotgun (WGS) entry which is preliminary data.</text>
</comment>
<dbReference type="CDD" id="cd02910">
    <property type="entry name" value="cupin_Yhhw_N"/>
    <property type="match status" value="1"/>
</dbReference>
<dbReference type="Pfam" id="PF17954">
    <property type="entry name" value="Pirin_C_2"/>
    <property type="match status" value="1"/>
</dbReference>
<evidence type="ECO:0000256" key="3">
    <source>
        <dbReference type="RuleBase" id="RU003457"/>
    </source>
</evidence>
<keyword evidence="6" id="KW-0223">Dioxygenase</keyword>
<dbReference type="Pfam" id="PF02678">
    <property type="entry name" value="Pirin"/>
    <property type="match status" value="1"/>
</dbReference>
<comment type="cofactor">
    <cofactor evidence="2">
        <name>Fe cation</name>
        <dbReference type="ChEBI" id="CHEBI:24875"/>
    </cofactor>
    <text evidence="2">Binds 1 Fe cation per subunit.</text>
</comment>
<evidence type="ECO:0000256" key="1">
    <source>
        <dbReference type="ARBA" id="ARBA00008416"/>
    </source>
</evidence>
<dbReference type="AlphaFoldDB" id="A0A251XDF5"/>